<keyword evidence="8" id="KW-1133">Transmembrane helix</keyword>
<evidence type="ECO:0000256" key="1">
    <source>
        <dbReference type="ARBA" id="ARBA00022588"/>
    </source>
</evidence>
<keyword evidence="7" id="KW-0175">Coiled coil</keyword>
<dbReference type="InterPro" id="IPR030386">
    <property type="entry name" value="G_GB1_RHD3_dom"/>
</dbReference>
<evidence type="ECO:0000256" key="6">
    <source>
        <dbReference type="PROSITE-ProRule" id="PRU01052"/>
    </source>
</evidence>
<dbReference type="SUPFAM" id="SSF52540">
    <property type="entry name" value="P-loop containing nucleoside triphosphate hydrolases"/>
    <property type="match status" value="1"/>
</dbReference>
<keyword evidence="8" id="KW-0472">Membrane</keyword>
<comment type="similarity">
    <text evidence="6">Belongs to the TRAFAC class dynamin-like GTPase superfamily. GB1/RHD3 GTPase family.</text>
</comment>
<dbReference type="CDD" id="cd01851">
    <property type="entry name" value="GBP"/>
    <property type="match status" value="1"/>
</dbReference>
<dbReference type="InterPro" id="IPR037684">
    <property type="entry name" value="GBP_C"/>
</dbReference>
<dbReference type="InterPro" id="IPR015894">
    <property type="entry name" value="Guanylate-bd_N"/>
</dbReference>
<gene>
    <name evidence="11" type="primary">LOC132541440</name>
</gene>
<dbReference type="Pfam" id="PF02263">
    <property type="entry name" value="GBP"/>
    <property type="match status" value="1"/>
</dbReference>
<keyword evidence="2" id="KW-0547">Nucleotide-binding</keyword>
<feature type="coiled-coil region" evidence="7">
    <location>
        <begin position="384"/>
        <end position="416"/>
    </location>
</feature>
<dbReference type="Pfam" id="PF02841">
    <property type="entry name" value="GBP_C"/>
    <property type="match status" value="1"/>
</dbReference>
<dbReference type="CDD" id="cd16269">
    <property type="entry name" value="GBP_C"/>
    <property type="match status" value="1"/>
</dbReference>
<dbReference type="SUPFAM" id="SSF48340">
    <property type="entry name" value="Interferon-induced guanylate-binding protein 1 (GBP1), C-terminal domain"/>
    <property type="match status" value="1"/>
</dbReference>
<evidence type="ECO:0000256" key="5">
    <source>
        <dbReference type="ARBA" id="ARBA00023134"/>
    </source>
</evidence>
<keyword evidence="10" id="KW-1185">Reference proteome</keyword>
<proteinExistence type="inferred from homology"/>
<evidence type="ECO:0000256" key="8">
    <source>
        <dbReference type="SAM" id="Phobius"/>
    </source>
</evidence>
<feature type="domain" description="GB1/RHD3-type G" evidence="9">
    <location>
        <begin position="35"/>
        <end position="277"/>
    </location>
</feature>
<feature type="coiled-coil region" evidence="7">
    <location>
        <begin position="488"/>
        <end position="544"/>
    </location>
</feature>
<accession>A0ABM3YB38</accession>
<dbReference type="InterPro" id="IPR036543">
    <property type="entry name" value="Guanylate-bd_C_sf"/>
</dbReference>
<dbReference type="GeneID" id="132541440"/>
<dbReference type="InterPro" id="IPR003191">
    <property type="entry name" value="Guanylate-bd/ATL_C"/>
</dbReference>
<evidence type="ECO:0000259" key="9">
    <source>
        <dbReference type="PROSITE" id="PS51715"/>
    </source>
</evidence>
<dbReference type="Proteomes" id="UP001652624">
    <property type="component" value="Chromosome 11"/>
</dbReference>
<keyword evidence="8" id="KW-0812">Transmembrane</keyword>
<keyword evidence="3" id="KW-0378">Hydrolase</keyword>
<organism evidence="10 11">
    <name type="scientific">Erinaceus europaeus</name>
    <name type="common">Western European hedgehog</name>
    <dbReference type="NCBI Taxonomy" id="9365"/>
    <lineage>
        <taxon>Eukaryota</taxon>
        <taxon>Metazoa</taxon>
        <taxon>Chordata</taxon>
        <taxon>Craniata</taxon>
        <taxon>Vertebrata</taxon>
        <taxon>Euteleostomi</taxon>
        <taxon>Mammalia</taxon>
        <taxon>Eutheria</taxon>
        <taxon>Laurasiatheria</taxon>
        <taxon>Eulipotyphla</taxon>
        <taxon>Erinaceidae</taxon>
        <taxon>Erinaceinae</taxon>
        <taxon>Erinaceus</taxon>
    </lineage>
</organism>
<evidence type="ECO:0000313" key="11">
    <source>
        <dbReference type="RefSeq" id="XP_060058281.1"/>
    </source>
</evidence>
<evidence type="ECO:0000256" key="2">
    <source>
        <dbReference type="ARBA" id="ARBA00022741"/>
    </source>
</evidence>
<evidence type="ECO:0000256" key="4">
    <source>
        <dbReference type="ARBA" id="ARBA00022859"/>
    </source>
</evidence>
<evidence type="ECO:0000256" key="7">
    <source>
        <dbReference type="SAM" id="Coils"/>
    </source>
</evidence>
<keyword evidence="4" id="KW-0391">Immunity</keyword>
<dbReference type="Gene3D" id="1.20.1000.10">
    <property type="entry name" value="Guanylate-binding protein, C-terminal domain"/>
    <property type="match status" value="1"/>
</dbReference>
<keyword evidence="5" id="KW-0342">GTP-binding</keyword>
<evidence type="ECO:0000313" key="10">
    <source>
        <dbReference type="Proteomes" id="UP001652624"/>
    </source>
</evidence>
<dbReference type="PROSITE" id="PS51715">
    <property type="entry name" value="G_GB1_RHD3"/>
    <property type="match status" value="1"/>
</dbReference>
<dbReference type="RefSeq" id="XP_060058281.1">
    <property type="nucleotide sequence ID" value="XM_060202298.1"/>
</dbReference>
<name>A0ABM3YB38_ERIEU</name>
<evidence type="ECO:0000256" key="3">
    <source>
        <dbReference type="ARBA" id="ARBA00022801"/>
    </source>
</evidence>
<sequence>MTTGLNMTKPICLVENKENQLRVNPEALEILEKISQPVVVVAIAGQYRTGKSYLMNHLAGQNHGFRLGYTIKGETKGIWMWCVPHPSRPDHTLVLLDTEGLGDVQKGNSVNDSWIFTLTVLLSSVFIYNSMNFINLQALEQLHYVTELAELIKTKSSPSSGKVMDSAEFVSFFPDFVWIVRDFKVKLELNGHTITEDEYLEHALKLSSDESKLIQHSNTAKECIRSFFPKRKCFTFSQPTKDDELLLSLHKVSTNQLELNFQEQSKKFCSYIFTHSKTKTLREGVIVTGNRLGTLLKSYINVIDSGGVPCLENAMITLAQHENSIAVQKADHHYSEQMARQITFPTDTLQELLDVHTDCEREAIAVFMEHSFRDDQQEFQKKLAHTMEQKMENFRLQNEEASMKYCEEELRKLAQSLQECISSGIFFVPGGHALYLEAKRKIEEDYELLPRKGVKAKEVLQKFLESQAIIEKAILKADKALSDGEKAIAVERTQLNTEKNENEMLRQKLKEKEQISMAQLNCYQKNLAQLKKRMERQYHNQLEEKKMMLMHKRKLLKELPEEGFPEKSEKVKEEIRIIEEMIKQMKSKWPSVISETLVSLGCALFLCPLIWVKAVGTGIVAVGLAGKLIISIIENDKKEM</sequence>
<keyword evidence="1" id="KW-0399">Innate immunity</keyword>
<reference evidence="11" key="1">
    <citation type="submission" date="2025-08" db="UniProtKB">
        <authorList>
            <consortium name="RefSeq"/>
        </authorList>
    </citation>
    <scope>IDENTIFICATION</scope>
</reference>
<dbReference type="Gene3D" id="3.40.50.300">
    <property type="entry name" value="P-loop containing nucleotide triphosphate hydrolases"/>
    <property type="match status" value="1"/>
</dbReference>
<dbReference type="InterPro" id="IPR027417">
    <property type="entry name" value="P-loop_NTPase"/>
</dbReference>
<feature type="transmembrane region" description="Helical" evidence="8">
    <location>
        <begin position="617"/>
        <end position="633"/>
    </location>
</feature>
<protein>
    <submittedName>
        <fullName evidence="11">Guanylate-binding protein 3-like</fullName>
    </submittedName>
</protein>
<dbReference type="PANTHER" id="PTHR10751">
    <property type="entry name" value="GUANYLATE BINDING PROTEIN"/>
    <property type="match status" value="1"/>
</dbReference>